<dbReference type="InterPro" id="IPR036047">
    <property type="entry name" value="F-box-like_dom_sf"/>
</dbReference>
<reference evidence="2 3" key="1">
    <citation type="journal article" date="2021" name="Commun. Biol.">
        <title>The genome of Shorea leprosula (Dipterocarpaceae) highlights the ecological relevance of drought in aseasonal tropical rainforests.</title>
        <authorList>
            <person name="Ng K.K.S."/>
            <person name="Kobayashi M.J."/>
            <person name="Fawcett J.A."/>
            <person name="Hatakeyama M."/>
            <person name="Paape T."/>
            <person name="Ng C.H."/>
            <person name="Ang C.C."/>
            <person name="Tnah L.H."/>
            <person name="Lee C.T."/>
            <person name="Nishiyama T."/>
            <person name="Sese J."/>
            <person name="O'Brien M.J."/>
            <person name="Copetti D."/>
            <person name="Mohd Noor M.I."/>
            <person name="Ong R.C."/>
            <person name="Putra M."/>
            <person name="Sireger I.Z."/>
            <person name="Indrioko S."/>
            <person name="Kosugi Y."/>
            <person name="Izuno A."/>
            <person name="Isagi Y."/>
            <person name="Lee S.L."/>
            <person name="Shimizu K.K."/>
        </authorList>
    </citation>
    <scope>NUCLEOTIDE SEQUENCE [LARGE SCALE GENOMIC DNA]</scope>
    <source>
        <strain evidence="2">214</strain>
    </source>
</reference>
<dbReference type="InterPro" id="IPR055411">
    <property type="entry name" value="LRR_FXL15/At3g58940/PEG3-like"/>
</dbReference>
<dbReference type="InterPro" id="IPR001810">
    <property type="entry name" value="F-box_dom"/>
</dbReference>
<keyword evidence="3" id="KW-1185">Reference proteome</keyword>
<dbReference type="Pfam" id="PF24758">
    <property type="entry name" value="LRR_At5g56370"/>
    <property type="match status" value="1"/>
</dbReference>
<evidence type="ECO:0000259" key="1">
    <source>
        <dbReference type="PROSITE" id="PS50181"/>
    </source>
</evidence>
<proteinExistence type="predicted"/>
<dbReference type="PROSITE" id="PS50181">
    <property type="entry name" value="FBOX"/>
    <property type="match status" value="1"/>
</dbReference>
<organism evidence="2 3">
    <name type="scientific">Rubroshorea leprosula</name>
    <dbReference type="NCBI Taxonomy" id="152421"/>
    <lineage>
        <taxon>Eukaryota</taxon>
        <taxon>Viridiplantae</taxon>
        <taxon>Streptophyta</taxon>
        <taxon>Embryophyta</taxon>
        <taxon>Tracheophyta</taxon>
        <taxon>Spermatophyta</taxon>
        <taxon>Magnoliopsida</taxon>
        <taxon>eudicotyledons</taxon>
        <taxon>Gunneridae</taxon>
        <taxon>Pentapetalae</taxon>
        <taxon>rosids</taxon>
        <taxon>malvids</taxon>
        <taxon>Malvales</taxon>
        <taxon>Dipterocarpaceae</taxon>
        <taxon>Rubroshorea</taxon>
    </lineage>
</organism>
<dbReference type="InterPro" id="IPR053781">
    <property type="entry name" value="F-box_AtFBL13-like"/>
</dbReference>
<dbReference type="AlphaFoldDB" id="A0AAV5ILV8"/>
<feature type="domain" description="F-box" evidence="1">
    <location>
        <begin position="8"/>
        <end position="54"/>
    </location>
</feature>
<comment type="caution">
    <text evidence="2">The sequence shown here is derived from an EMBL/GenBank/DDBJ whole genome shotgun (WGS) entry which is preliminary data.</text>
</comment>
<name>A0AAV5ILV8_9ROSI</name>
<dbReference type="InterPro" id="IPR032675">
    <property type="entry name" value="LRR_dom_sf"/>
</dbReference>
<dbReference type="Pfam" id="PF00646">
    <property type="entry name" value="F-box"/>
    <property type="match status" value="1"/>
</dbReference>
<evidence type="ECO:0000313" key="3">
    <source>
        <dbReference type="Proteomes" id="UP001054252"/>
    </source>
</evidence>
<dbReference type="PANTHER" id="PTHR34145">
    <property type="entry name" value="OS02G0105600 PROTEIN"/>
    <property type="match status" value="1"/>
</dbReference>
<dbReference type="Proteomes" id="UP001054252">
    <property type="component" value="Unassembled WGS sequence"/>
</dbReference>
<accession>A0AAV5ILV8</accession>
<dbReference type="PANTHER" id="PTHR34145:SF28">
    <property type="entry name" value="F-BOX DOMAIN-CONTAINING PROTEIN"/>
    <property type="match status" value="1"/>
</dbReference>
<dbReference type="SMART" id="SM00256">
    <property type="entry name" value="FBOX"/>
    <property type="match status" value="1"/>
</dbReference>
<protein>
    <recommendedName>
        <fullName evidence="1">F-box domain-containing protein</fullName>
    </recommendedName>
</protein>
<dbReference type="Gene3D" id="3.80.10.10">
    <property type="entry name" value="Ribonuclease Inhibitor"/>
    <property type="match status" value="1"/>
</dbReference>
<dbReference type="InterPro" id="IPR053772">
    <property type="entry name" value="At1g61320/At1g61330-like"/>
</dbReference>
<dbReference type="Gene3D" id="1.20.1280.50">
    <property type="match status" value="1"/>
</dbReference>
<sequence>MVKTPSSGDRISGFPDEILHQILSFVPMKTAARTCVLSRRWKHIWNSYPVFEFNESSFASEMLDDINLTNATPQCTALWTTILNKFTDVVDHRLHKFCESKFGIQTFDLSITILEPKFASLVEEWIGLAAENNVKEFHLKINNGNCTLHCFSLPQTIFSAKSLTVLDLFGCGFNPPIAKNAINFDRLHSLFLENVYLDDSTIEQLISSGRNMETLHLINCKGFKRLEISGLVKLSNLTVKILYWSDLSWIDCSGCRSLERVCVDGRVSLNCVFEDRNFPYLKYLSFFNCIFVDGIKISSHRLESLMLDECEQIGGKSEIFAPKLSSMFYVCGAKPSFLRLKLNPRCKLELQLNLRSRDRLLTPWFVQLKEFLHMQNQTKILDLFLFTEKNKFDSEEASRSSLLQPYALESLVLHIHSGKLDFAAIMDGLLWSCRPQILSVAVNNRFELCFLEFLGQTLMDRNYYRDGEMKHWQHSMKDVTIMRCDEDEDGDGIPLGRCSLRDTITNLGGRKTVSFKLKW</sequence>
<dbReference type="CDD" id="cd22160">
    <property type="entry name" value="F-box_AtFBL13-like"/>
    <property type="match status" value="1"/>
</dbReference>
<dbReference type="SUPFAM" id="SSF81383">
    <property type="entry name" value="F-box domain"/>
    <property type="match status" value="1"/>
</dbReference>
<dbReference type="SUPFAM" id="SSF52047">
    <property type="entry name" value="RNI-like"/>
    <property type="match status" value="1"/>
</dbReference>
<gene>
    <name evidence="2" type="ORF">SLEP1_g13469</name>
</gene>
<dbReference type="EMBL" id="BPVZ01000016">
    <property type="protein sequence ID" value="GKV00854.1"/>
    <property type="molecule type" value="Genomic_DNA"/>
</dbReference>
<evidence type="ECO:0000313" key="2">
    <source>
        <dbReference type="EMBL" id="GKV00854.1"/>
    </source>
</evidence>